<comment type="caution">
    <text evidence="1">The sequence shown here is derived from an EMBL/GenBank/DDBJ whole genome shotgun (WGS) entry which is preliminary data.</text>
</comment>
<reference evidence="1" key="2">
    <citation type="submission" date="2022-01" db="EMBL/GenBank/DDBJ databases">
        <authorList>
            <person name="Yamashiro T."/>
            <person name="Shiraishi A."/>
            <person name="Satake H."/>
            <person name="Nakayama K."/>
        </authorList>
    </citation>
    <scope>NUCLEOTIDE SEQUENCE</scope>
</reference>
<protein>
    <submittedName>
        <fullName evidence="1">Uncharacterized protein</fullName>
    </submittedName>
</protein>
<dbReference type="Proteomes" id="UP001151760">
    <property type="component" value="Unassembled WGS sequence"/>
</dbReference>
<keyword evidence="2" id="KW-1185">Reference proteome</keyword>
<sequence>MQLSHIPIPLKLLRLVKLLGKSAIKNAFQIRAINNGEAPAMTKDALESLVVIVSPRHLEAQAIVCFMDNRQVLVGAVGLIDWWNGIAQPYGNREASNHGTELKDLFLTNRIVPGLDIKRWKKKLYNSIVKGNDLTLMV</sequence>
<name>A0ABQ5HT33_9ASTR</name>
<organism evidence="1 2">
    <name type="scientific">Tanacetum coccineum</name>
    <dbReference type="NCBI Taxonomy" id="301880"/>
    <lineage>
        <taxon>Eukaryota</taxon>
        <taxon>Viridiplantae</taxon>
        <taxon>Streptophyta</taxon>
        <taxon>Embryophyta</taxon>
        <taxon>Tracheophyta</taxon>
        <taxon>Spermatophyta</taxon>
        <taxon>Magnoliopsida</taxon>
        <taxon>eudicotyledons</taxon>
        <taxon>Gunneridae</taxon>
        <taxon>Pentapetalae</taxon>
        <taxon>asterids</taxon>
        <taxon>campanulids</taxon>
        <taxon>Asterales</taxon>
        <taxon>Asteraceae</taxon>
        <taxon>Asteroideae</taxon>
        <taxon>Anthemideae</taxon>
        <taxon>Anthemidinae</taxon>
        <taxon>Tanacetum</taxon>
    </lineage>
</organism>
<gene>
    <name evidence="1" type="ORF">Tco_1079875</name>
</gene>
<reference evidence="1" key="1">
    <citation type="journal article" date="2022" name="Int. J. Mol. Sci.">
        <title>Draft Genome of Tanacetum Coccineum: Genomic Comparison of Closely Related Tanacetum-Family Plants.</title>
        <authorList>
            <person name="Yamashiro T."/>
            <person name="Shiraishi A."/>
            <person name="Nakayama K."/>
            <person name="Satake H."/>
        </authorList>
    </citation>
    <scope>NUCLEOTIDE SEQUENCE</scope>
</reference>
<proteinExistence type="predicted"/>
<dbReference type="EMBL" id="BQNB010019981">
    <property type="protein sequence ID" value="GJT91030.1"/>
    <property type="molecule type" value="Genomic_DNA"/>
</dbReference>
<accession>A0ABQ5HT33</accession>
<evidence type="ECO:0000313" key="1">
    <source>
        <dbReference type="EMBL" id="GJT91030.1"/>
    </source>
</evidence>
<evidence type="ECO:0000313" key="2">
    <source>
        <dbReference type="Proteomes" id="UP001151760"/>
    </source>
</evidence>